<evidence type="ECO:0000313" key="1">
    <source>
        <dbReference type="EMBL" id="MFC0546197.1"/>
    </source>
</evidence>
<dbReference type="Gene3D" id="3.40.140.10">
    <property type="entry name" value="Cytidine Deaminase, domain 2"/>
    <property type="match status" value="1"/>
</dbReference>
<evidence type="ECO:0000313" key="2">
    <source>
        <dbReference type="Proteomes" id="UP001589810"/>
    </source>
</evidence>
<reference evidence="1 2" key="1">
    <citation type="submission" date="2024-09" db="EMBL/GenBank/DDBJ databases">
        <authorList>
            <person name="Sun Q."/>
            <person name="Mori K."/>
        </authorList>
    </citation>
    <scope>NUCLEOTIDE SEQUENCE [LARGE SCALE GENOMIC DNA]</scope>
    <source>
        <strain evidence="1 2">TBRC 1432</strain>
    </source>
</reference>
<protein>
    <submittedName>
        <fullName evidence="1">Uncharacterized protein</fullName>
    </submittedName>
</protein>
<keyword evidence="2" id="KW-1185">Reference proteome</keyword>
<gene>
    <name evidence="1" type="ORF">ACFFH7_32095</name>
</gene>
<accession>A0ABV6N142</accession>
<dbReference type="InterPro" id="IPR016193">
    <property type="entry name" value="Cytidine_deaminase-like"/>
</dbReference>
<dbReference type="SUPFAM" id="SSF53927">
    <property type="entry name" value="Cytidine deaminase-like"/>
    <property type="match status" value="1"/>
</dbReference>
<organism evidence="1 2">
    <name type="scientific">Kutzneria chonburiensis</name>
    <dbReference type="NCBI Taxonomy" id="1483604"/>
    <lineage>
        <taxon>Bacteria</taxon>
        <taxon>Bacillati</taxon>
        <taxon>Actinomycetota</taxon>
        <taxon>Actinomycetes</taxon>
        <taxon>Pseudonocardiales</taxon>
        <taxon>Pseudonocardiaceae</taxon>
        <taxon>Kutzneria</taxon>
    </lineage>
</organism>
<name>A0ABV6N142_9PSEU</name>
<sequence>MSADLDDHAWLLRAVALSRPTTCTQLVLAAGLRRVVYAYREPTLFVANCQGVEVLAEHGVTVVQLRTLAAAACLVNQHLDL</sequence>
<dbReference type="RefSeq" id="WP_273943249.1">
    <property type="nucleotide sequence ID" value="NZ_CP097263.1"/>
</dbReference>
<proteinExistence type="predicted"/>
<comment type="caution">
    <text evidence="1">The sequence shown here is derived from an EMBL/GenBank/DDBJ whole genome shotgun (WGS) entry which is preliminary data.</text>
</comment>
<dbReference type="EMBL" id="JBHLUD010000011">
    <property type="protein sequence ID" value="MFC0546197.1"/>
    <property type="molecule type" value="Genomic_DNA"/>
</dbReference>
<dbReference type="Proteomes" id="UP001589810">
    <property type="component" value="Unassembled WGS sequence"/>
</dbReference>